<dbReference type="Gene3D" id="2.30.29.30">
    <property type="entry name" value="Pleckstrin-homology domain (PH domain)/Phosphotyrosine-binding domain (PTB)"/>
    <property type="match status" value="1"/>
</dbReference>
<dbReference type="PANTHER" id="PTHR10663:SF342">
    <property type="entry name" value="FI21420P1"/>
    <property type="match status" value="1"/>
</dbReference>
<evidence type="ECO:0000256" key="1">
    <source>
        <dbReference type="ARBA" id="ARBA00004496"/>
    </source>
</evidence>
<accession>A0A183LG86</accession>
<dbReference type="InterPro" id="IPR011993">
    <property type="entry name" value="PH-like_dom_sf"/>
</dbReference>
<dbReference type="STRING" id="48269.A0A183LG86"/>
<keyword evidence="7" id="KW-1185">Reference proteome</keyword>
<protein>
    <submittedName>
        <fullName evidence="6">Uncharacterized protein</fullName>
    </submittedName>
</protein>
<dbReference type="GO" id="GO:0005085">
    <property type="term" value="F:guanyl-nucleotide exchange factor activity"/>
    <property type="evidence" value="ECO:0007669"/>
    <property type="project" value="InterPro"/>
</dbReference>
<evidence type="ECO:0000313" key="6">
    <source>
        <dbReference type="EMBL" id="VDO56126.1"/>
    </source>
</evidence>
<organism evidence="6 7">
    <name type="scientific">Schistosoma margrebowiei</name>
    <dbReference type="NCBI Taxonomy" id="48269"/>
    <lineage>
        <taxon>Eukaryota</taxon>
        <taxon>Metazoa</taxon>
        <taxon>Spiralia</taxon>
        <taxon>Lophotrochozoa</taxon>
        <taxon>Platyhelminthes</taxon>
        <taxon>Trematoda</taxon>
        <taxon>Digenea</taxon>
        <taxon>Strigeidida</taxon>
        <taxon>Schistosomatoidea</taxon>
        <taxon>Schistosomatidae</taxon>
        <taxon>Schistosoma</taxon>
    </lineage>
</organism>
<dbReference type="SMART" id="SM00222">
    <property type="entry name" value="Sec7"/>
    <property type="match status" value="1"/>
</dbReference>
<comment type="subcellular location">
    <subcellularLocation>
        <location evidence="1">Cytoplasm</location>
    </subcellularLocation>
</comment>
<proteinExistence type="inferred from homology"/>
<dbReference type="Pfam" id="PF16453">
    <property type="entry name" value="IQ_SEC7_PH"/>
    <property type="match status" value="1"/>
</dbReference>
<comment type="similarity">
    <text evidence="2">Belongs to the BRAG family.</text>
</comment>
<dbReference type="Gene3D" id="1.10.220.20">
    <property type="match status" value="1"/>
</dbReference>
<dbReference type="InterPro" id="IPR023394">
    <property type="entry name" value="Sec7_C_sf"/>
</dbReference>
<dbReference type="GO" id="GO:0005737">
    <property type="term" value="C:cytoplasm"/>
    <property type="evidence" value="ECO:0007669"/>
    <property type="project" value="UniProtKB-SubCell"/>
</dbReference>
<evidence type="ECO:0000256" key="4">
    <source>
        <dbReference type="ARBA" id="ARBA00022553"/>
    </source>
</evidence>
<dbReference type="PROSITE" id="PS50190">
    <property type="entry name" value="SEC7"/>
    <property type="match status" value="1"/>
</dbReference>
<evidence type="ECO:0000256" key="2">
    <source>
        <dbReference type="ARBA" id="ARBA00006248"/>
    </source>
</evidence>
<dbReference type="PANTHER" id="PTHR10663">
    <property type="entry name" value="GUANYL-NUCLEOTIDE EXCHANGE FACTOR"/>
    <property type="match status" value="1"/>
</dbReference>
<dbReference type="Gene3D" id="1.10.1000.11">
    <property type="entry name" value="Arf Nucleotide-binding Site Opener,domain 2"/>
    <property type="match status" value="1"/>
</dbReference>
<sequence length="1169" mass="131994">MTTGTAQCDCILDFYSNNIASQINQCNPDYSCNINHHRDDNTCNWNIDYPKKFSSWHYSRNYHETSFPSSKGSGIKSNTVRPTSMSTEHLNEDLVVPNGLYQKPIVSTNSLDTFNSCSDADCLCSLEIDQRQDHVITQCNKCIKYQAYHHENLRTSSGHTQSNISSDSHPLVISNPSAVAETFDLSDHSRDSSYPDDHFDRMVPSRIELPNICYELGEDGHTKTIEEIESNYGGRLRTQRAARIIQNAYRDYRLRAEYARLKLEKGIGRIRERNPSKIVQNKANSDHIPNKGDCAISEATDDVDDLVIEGAYVDWSPEAGVSQTELPNSINNETHLIDCIHPETHPHISQSCTIPHTDSLPTISDSPSVPSYLSPANAKSSINNQNLRMCNPQLMHFSVPNSSLNYNNDLIQIPSEYFCSPSTKQLTVFNSPQPQWVSSLPNHFDLCSRTQVTTTCEHCSRTRQPNLTQHFGVECIPKFGDISPGVAGSSVHRVHYKECCVPPSIPNRSSFRNNCCPYCVTIPNLKVTSTTNKPPALVCMPASRAIIPPQLCNNSGCPGIPFPMGKVYKTPTVISSCVPLNNELLQLHTTQLINNVPHVPLHHMGSLNINKNDTSQRLHPTHVSCGGNCYHIPNSCQLHMHHSYLPHNLPSQTLHPSIVTPFSHTNSCINRLPNSHEKRRKRTYRIGLNMFNKSPVKGIDFLIKNGFLENSPQLIARFLLTRKGLSRVAIGEYLGNTKNEIAKLTTRQFIRELKFRNKEVDEALRILLGCFRTPGESQKIVHLLNEFQSAYVEQNASLVKSQFRNSDTVMILAYAIVMLHTDMYSPNVRPQSKMTKEEFVRNLRGVDSGEDLDRDFLLGIYDRIKSQEMSVQSDHTDQVRKIQKHLTGPQKPLNLSVPQRRLVCYCRLYESISGSPGRRSMHENSVDENVIPIERSGAHQRELFLFNDLLLITKSVQKRRRDASVAYQVRMTIQLFGVKLVPFETVHHPNGLELLAPLEQIQNVDSHREVGMNHIVETPNGRARILITLNTKTSSDRARLLEDLQECILEVTEMERLRREEISKQKYNQVHHHCLSHKSGIDKSGNHPKSLDNSGVSFNTNNSHTYSDHDNTLSSHICAPIACLMNATETRITEQTNHMPEFCQHYKLPDGQRLSGDSGLMADLDTVSS</sequence>
<dbReference type="EMBL" id="UZAI01000752">
    <property type="protein sequence ID" value="VDO56126.1"/>
    <property type="molecule type" value="Genomic_DNA"/>
</dbReference>
<keyword evidence="3" id="KW-0963">Cytoplasm</keyword>
<dbReference type="PROSITE" id="PS50096">
    <property type="entry name" value="IQ"/>
    <property type="match status" value="1"/>
</dbReference>
<dbReference type="Pfam" id="PF01369">
    <property type="entry name" value="Sec7"/>
    <property type="match status" value="1"/>
</dbReference>
<gene>
    <name evidence="6" type="ORF">SMRZ_LOCUS2811</name>
</gene>
<dbReference type="InterPro" id="IPR033742">
    <property type="entry name" value="IQSEC_PH"/>
</dbReference>
<keyword evidence="5" id="KW-0175">Coiled coil</keyword>
<evidence type="ECO:0000313" key="7">
    <source>
        <dbReference type="Proteomes" id="UP000277204"/>
    </source>
</evidence>
<dbReference type="GO" id="GO:0030036">
    <property type="term" value="P:actin cytoskeleton organization"/>
    <property type="evidence" value="ECO:0007669"/>
    <property type="project" value="TreeGrafter"/>
</dbReference>
<name>A0A183LG86_9TREM</name>
<evidence type="ECO:0000256" key="5">
    <source>
        <dbReference type="ARBA" id="ARBA00023054"/>
    </source>
</evidence>
<dbReference type="AlphaFoldDB" id="A0A183LG86"/>
<dbReference type="SUPFAM" id="SSF48425">
    <property type="entry name" value="Sec7 domain"/>
    <property type="match status" value="1"/>
</dbReference>
<dbReference type="Proteomes" id="UP000277204">
    <property type="component" value="Unassembled WGS sequence"/>
</dbReference>
<dbReference type="CDD" id="cd00171">
    <property type="entry name" value="Sec7"/>
    <property type="match status" value="1"/>
</dbReference>
<dbReference type="SUPFAM" id="SSF50729">
    <property type="entry name" value="PH domain-like"/>
    <property type="match status" value="1"/>
</dbReference>
<dbReference type="FunFam" id="1.10.1000.11:FF:000002">
    <property type="entry name" value="Cytohesin 1"/>
    <property type="match status" value="1"/>
</dbReference>
<reference evidence="6 7" key="1">
    <citation type="submission" date="2018-11" db="EMBL/GenBank/DDBJ databases">
        <authorList>
            <consortium name="Pathogen Informatics"/>
        </authorList>
    </citation>
    <scope>NUCLEOTIDE SEQUENCE [LARGE SCALE GENOMIC DNA]</scope>
    <source>
        <strain evidence="6 7">Zambia</strain>
    </source>
</reference>
<dbReference type="InterPro" id="IPR035999">
    <property type="entry name" value="Sec7_dom_sf"/>
</dbReference>
<keyword evidence="4" id="KW-0597">Phosphoprotein</keyword>
<dbReference type="InterPro" id="IPR000904">
    <property type="entry name" value="Sec7_dom"/>
</dbReference>
<dbReference type="GO" id="GO:0032012">
    <property type="term" value="P:regulation of ARF protein signal transduction"/>
    <property type="evidence" value="ECO:0007669"/>
    <property type="project" value="InterPro"/>
</dbReference>
<evidence type="ECO:0000256" key="3">
    <source>
        <dbReference type="ARBA" id="ARBA00022490"/>
    </source>
</evidence>